<dbReference type="AlphaFoldDB" id="A0A6L3V6V8"/>
<proteinExistence type="predicted"/>
<dbReference type="Proteomes" id="UP000481030">
    <property type="component" value="Unassembled WGS sequence"/>
</dbReference>
<protein>
    <submittedName>
        <fullName evidence="1">Uncharacterized protein</fullName>
    </submittedName>
</protein>
<gene>
    <name evidence="1" type="ORF">F7731_11275</name>
</gene>
<keyword evidence="2" id="KW-1185">Reference proteome</keyword>
<name>A0A6L3V6V8_9BACI</name>
<evidence type="ECO:0000313" key="1">
    <source>
        <dbReference type="EMBL" id="KAB2336086.1"/>
    </source>
</evidence>
<accession>A0A6L3V6V8</accession>
<reference evidence="1 2" key="1">
    <citation type="journal article" date="2016" name="Antonie Van Leeuwenhoek">
        <title>Bacillus depressus sp. nov., isolated from soil of a sunflower field.</title>
        <authorList>
            <person name="Wei X."/>
            <person name="Xin D."/>
            <person name="Xin Y."/>
            <person name="Zhang H."/>
            <person name="Wang T."/>
            <person name="Zhang J."/>
        </authorList>
    </citation>
    <scope>NUCLEOTIDE SEQUENCE [LARGE SCALE GENOMIC DNA]</scope>
    <source>
        <strain evidence="1 2">BZ1</strain>
    </source>
</reference>
<dbReference type="EMBL" id="WBOS01000004">
    <property type="protein sequence ID" value="KAB2336086.1"/>
    <property type="molecule type" value="Genomic_DNA"/>
</dbReference>
<dbReference type="OrthoDB" id="2376828at2"/>
<dbReference type="RefSeq" id="WP_151534888.1">
    <property type="nucleotide sequence ID" value="NZ_WBOS01000004.1"/>
</dbReference>
<sequence>MYQKHCDQCHRSSFSSSELGGWLCPVCGKDLTKYPFFDAMTLERIHIKAIPYHKKIEKYTFKHIR</sequence>
<comment type="caution">
    <text evidence="1">The sequence shown here is derived from an EMBL/GenBank/DDBJ whole genome shotgun (WGS) entry which is preliminary data.</text>
</comment>
<organism evidence="1 2">
    <name type="scientific">Cytobacillus depressus</name>
    <dbReference type="NCBI Taxonomy" id="1602942"/>
    <lineage>
        <taxon>Bacteria</taxon>
        <taxon>Bacillati</taxon>
        <taxon>Bacillota</taxon>
        <taxon>Bacilli</taxon>
        <taxon>Bacillales</taxon>
        <taxon>Bacillaceae</taxon>
        <taxon>Cytobacillus</taxon>
    </lineage>
</organism>
<evidence type="ECO:0000313" key="2">
    <source>
        <dbReference type="Proteomes" id="UP000481030"/>
    </source>
</evidence>